<dbReference type="InterPro" id="IPR021460">
    <property type="entry name" value="DUF3112"/>
</dbReference>
<sequence>MSSQSQNQANASQPQIDGPPYLVTTAATLGGRPTPSVDDPICAVFIALFLASAVFNMAIYIRNKRRGHKFLLSAILFGFSLTRVLACSLRIVVGSKPHQVNTVITSQVFNSAGIVMIFVINLFFSQRILRAYHPRLVLAFLPLPITIFSVLSSSPEKVEPFGRGKMETKVYLLIATSTLLAFGAGFRAGTSYVIRPATDPAWFHHKACFYIVNFAIEIIVVYTYALSRFDRRFFIPNGSSGPGDYSRIEEVPIPLGDQSADLTLGSQDELSIRDRQLQKVRNVEA</sequence>
<organism evidence="2 3">
    <name type="scientific">Fusarium duplospermum</name>
    <dbReference type="NCBI Taxonomy" id="1325734"/>
    <lineage>
        <taxon>Eukaryota</taxon>
        <taxon>Fungi</taxon>
        <taxon>Dikarya</taxon>
        <taxon>Ascomycota</taxon>
        <taxon>Pezizomycotina</taxon>
        <taxon>Sordariomycetes</taxon>
        <taxon>Hypocreomycetidae</taxon>
        <taxon>Hypocreales</taxon>
        <taxon>Nectriaceae</taxon>
        <taxon>Fusarium</taxon>
        <taxon>Fusarium solani species complex</taxon>
    </lineage>
</organism>
<keyword evidence="3" id="KW-1185">Reference proteome</keyword>
<keyword evidence="1" id="KW-0472">Membrane</keyword>
<gene>
    <name evidence="2" type="ORF">CEP54_011641</name>
</gene>
<dbReference type="Pfam" id="PF11309">
    <property type="entry name" value="DUF3112"/>
    <property type="match status" value="1"/>
</dbReference>
<feature type="transmembrane region" description="Helical" evidence="1">
    <location>
        <begin position="136"/>
        <end position="155"/>
    </location>
</feature>
<keyword evidence="1" id="KW-0812">Transmembrane</keyword>
<dbReference type="PANTHER" id="PTHR35184">
    <property type="entry name" value="YALI0C10208P"/>
    <property type="match status" value="1"/>
</dbReference>
<accession>A0A428PDC6</accession>
<dbReference type="AlphaFoldDB" id="A0A428PDC6"/>
<dbReference type="OrthoDB" id="3357002at2759"/>
<evidence type="ECO:0000313" key="2">
    <source>
        <dbReference type="EMBL" id="RSL51009.1"/>
    </source>
</evidence>
<feature type="transmembrane region" description="Helical" evidence="1">
    <location>
        <begin position="170"/>
        <end position="186"/>
    </location>
</feature>
<dbReference type="PANTHER" id="PTHR35184:SF1">
    <property type="entry name" value="INTEGRAL MEMBRANE PROTEIN"/>
    <property type="match status" value="1"/>
</dbReference>
<feature type="transmembrane region" description="Helical" evidence="1">
    <location>
        <begin position="70"/>
        <end position="92"/>
    </location>
</feature>
<feature type="transmembrane region" description="Helical" evidence="1">
    <location>
        <begin position="41"/>
        <end position="61"/>
    </location>
</feature>
<dbReference type="EMBL" id="NKCI01000155">
    <property type="protein sequence ID" value="RSL51009.1"/>
    <property type="molecule type" value="Genomic_DNA"/>
</dbReference>
<feature type="transmembrane region" description="Helical" evidence="1">
    <location>
        <begin position="207"/>
        <end position="226"/>
    </location>
</feature>
<protein>
    <submittedName>
        <fullName evidence="2">Uncharacterized protein</fullName>
    </submittedName>
</protein>
<reference evidence="2 3" key="1">
    <citation type="submission" date="2017-06" db="EMBL/GenBank/DDBJ databases">
        <title>Comparative genomic analysis of Ambrosia Fusariam Clade fungi.</title>
        <authorList>
            <person name="Stajich J.E."/>
            <person name="Carrillo J."/>
            <person name="Kijimoto T."/>
            <person name="Eskalen A."/>
            <person name="O'Donnell K."/>
            <person name="Kasson M."/>
        </authorList>
    </citation>
    <scope>NUCLEOTIDE SEQUENCE [LARGE SCALE GENOMIC DNA]</scope>
    <source>
        <strain evidence="2 3">NRRL62584</strain>
    </source>
</reference>
<name>A0A428PDC6_9HYPO</name>
<dbReference type="STRING" id="1325734.A0A428PDC6"/>
<evidence type="ECO:0000256" key="1">
    <source>
        <dbReference type="SAM" id="Phobius"/>
    </source>
</evidence>
<evidence type="ECO:0000313" key="3">
    <source>
        <dbReference type="Proteomes" id="UP000288168"/>
    </source>
</evidence>
<proteinExistence type="predicted"/>
<keyword evidence="1" id="KW-1133">Transmembrane helix</keyword>
<comment type="caution">
    <text evidence="2">The sequence shown here is derived from an EMBL/GenBank/DDBJ whole genome shotgun (WGS) entry which is preliminary data.</text>
</comment>
<feature type="transmembrane region" description="Helical" evidence="1">
    <location>
        <begin position="104"/>
        <end position="124"/>
    </location>
</feature>
<dbReference type="Proteomes" id="UP000288168">
    <property type="component" value="Unassembled WGS sequence"/>
</dbReference>